<dbReference type="SMART" id="SM00906">
    <property type="entry name" value="Fungal_trans"/>
    <property type="match status" value="1"/>
</dbReference>
<dbReference type="CDD" id="cd12148">
    <property type="entry name" value="fungal_TF_MHR"/>
    <property type="match status" value="1"/>
</dbReference>
<dbReference type="InterPro" id="IPR007219">
    <property type="entry name" value="XnlR_reg_dom"/>
</dbReference>
<dbReference type="GO" id="GO:0006351">
    <property type="term" value="P:DNA-templated transcription"/>
    <property type="evidence" value="ECO:0007669"/>
    <property type="project" value="InterPro"/>
</dbReference>
<keyword evidence="6" id="KW-0539">Nucleus</keyword>
<dbReference type="Proteomes" id="UP000235023">
    <property type="component" value="Unassembled WGS sequence"/>
</dbReference>
<keyword evidence="2" id="KW-0862">Zinc</keyword>
<evidence type="ECO:0000259" key="8">
    <source>
        <dbReference type="PROSITE" id="PS50048"/>
    </source>
</evidence>
<evidence type="ECO:0000256" key="1">
    <source>
        <dbReference type="ARBA" id="ARBA00022723"/>
    </source>
</evidence>
<dbReference type="EMBL" id="KZ559548">
    <property type="protein sequence ID" value="PLN80381.1"/>
    <property type="molecule type" value="Genomic_DNA"/>
</dbReference>
<protein>
    <submittedName>
        <fullName evidence="9">Putative C6 transcription factor</fullName>
    </submittedName>
</protein>
<dbReference type="Pfam" id="PF00172">
    <property type="entry name" value="Zn_clus"/>
    <property type="match status" value="1"/>
</dbReference>
<dbReference type="OrthoDB" id="4337792at2759"/>
<dbReference type="InterPro" id="IPR051430">
    <property type="entry name" value="Fungal_TF_Env_Response"/>
</dbReference>
<dbReference type="GO" id="GO:0005634">
    <property type="term" value="C:nucleus"/>
    <property type="evidence" value="ECO:0007669"/>
    <property type="project" value="TreeGrafter"/>
</dbReference>
<proteinExistence type="predicted"/>
<organism evidence="9 10">
    <name type="scientific">Aspergillus taichungensis</name>
    <dbReference type="NCBI Taxonomy" id="482145"/>
    <lineage>
        <taxon>Eukaryota</taxon>
        <taxon>Fungi</taxon>
        <taxon>Dikarya</taxon>
        <taxon>Ascomycota</taxon>
        <taxon>Pezizomycotina</taxon>
        <taxon>Eurotiomycetes</taxon>
        <taxon>Eurotiomycetidae</taxon>
        <taxon>Eurotiales</taxon>
        <taxon>Aspergillaceae</taxon>
        <taxon>Aspergillus</taxon>
        <taxon>Aspergillus subgen. Circumdati</taxon>
    </lineage>
</organism>
<dbReference type="PANTHER" id="PTHR31944:SF131">
    <property type="entry name" value="HEME-RESPONSIVE ZINC FINGER TRANSCRIPTION FACTOR HAP1"/>
    <property type="match status" value="1"/>
</dbReference>
<evidence type="ECO:0000256" key="4">
    <source>
        <dbReference type="ARBA" id="ARBA00023125"/>
    </source>
</evidence>
<dbReference type="PROSITE" id="PS50048">
    <property type="entry name" value="ZN2_CY6_FUNGAL_2"/>
    <property type="match status" value="1"/>
</dbReference>
<feature type="region of interest" description="Disordered" evidence="7">
    <location>
        <begin position="1"/>
        <end position="24"/>
    </location>
</feature>
<dbReference type="SMART" id="SM00066">
    <property type="entry name" value="GAL4"/>
    <property type="match status" value="1"/>
</dbReference>
<dbReference type="GO" id="GO:0000978">
    <property type="term" value="F:RNA polymerase II cis-regulatory region sequence-specific DNA binding"/>
    <property type="evidence" value="ECO:0007669"/>
    <property type="project" value="TreeGrafter"/>
</dbReference>
<dbReference type="PROSITE" id="PS00463">
    <property type="entry name" value="ZN2_CY6_FUNGAL_1"/>
    <property type="match status" value="1"/>
</dbReference>
<dbReference type="Pfam" id="PF04082">
    <property type="entry name" value="Fungal_trans"/>
    <property type="match status" value="1"/>
</dbReference>
<evidence type="ECO:0000313" key="9">
    <source>
        <dbReference type="EMBL" id="PLN80381.1"/>
    </source>
</evidence>
<dbReference type="AlphaFoldDB" id="A0A2J5HT35"/>
<dbReference type="InterPro" id="IPR001138">
    <property type="entry name" value="Zn2Cys6_DnaBD"/>
</dbReference>
<keyword evidence="3" id="KW-0805">Transcription regulation</keyword>
<feature type="compositionally biased region" description="Low complexity" evidence="7">
    <location>
        <begin position="98"/>
        <end position="108"/>
    </location>
</feature>
<feature type="compositionally biased region" description="Polar residues" evidence="7">
    <location>
        <begin position="134"/>
        <end position="144"/>
    </location>
</feature>
<dbReference type="Gene3D" id="4.10.240.10">
    <property type="entry name" value="Zn(2)-C6 fungal-type DNA-binding domain"/>
    <property type="match status" value="1"/>
</dbReference>
<dbReference type="CDD" id="cd00067">
    <property type="entry name" value="GAL4"/>
    <property type="match status" value="1"/>
</dbReference>
<reference evidence="10" key="1">
    <citation type="submission" date="2017-12" db="EMBL/GenBank/DDBJ databases">
        <authorList>
            <consortium name="DOE Joint Genome Institute"/>
            <person name="Mondo S.J."/>
            <person name="Kjaerbolling I."/>
            <person name="Vesth T.C."/>
            <person name="Frisvad J.C."/>
            <person name="Nybo J.L."/>
            <person name="Theobald S."/>
            <person name="Kuo A."/>
            <person name="Bowyer P."/>
            <person name="Matsuda Y."/>
            <person name="Lyhne E.K."/>
            <person name="Kogle M.E."/>
            <person name="Clum A."/>
            <person name="Lipzen A."/>
            <person name="Salamov A."/>
            <person name="Ngan C.Y."/>
            <person name="Daum C."/>
            <person name="Chiniquy J."/>
            <person name="Barry K."/>
            <person name="LaButti K."/>
            <person name="Haridas S."/>
            <person name="Simmons B.A."/>
            <person name="Magnuson J.K."/>
            <person name="Mortensen U.H."/>
            <person name="Larsen T.O."/>
            <person name="Grigoriev I.V."/>
            <person name="Baker S.E."/>
            <person name="Andersen M.R."/>
            <person name="Nordberg H.P."/>
            <person name="Cantor M.N."/>
            <person name="Hua S.X."/>
        </authorList>
    </citation>
    <scope>NUCLEOTIDE SEQUENCE [LARGE SCALE GENOMIC DNA]</scope>
    <source>
        <strain evidence="10">IBT 19404</strain>
    </source>
</reference>
<keyword evidence="5" id="KW-0804">Transcription</keyword>
<feature type="domain" description="Zn(2)-C6 fungal-type" evidence="8">
    <location>
        <begin position="25"/>
        <end position="56"/>
    </location>
</feature>
<keyword evidence="10" id="KW-1185">Reference proteome</keyword>
<evidence type="ECO:0000256" key="6">
    <source>
        <dbReference type="ARBA" id="ARBA00023242"/>
    </source>
</evidence>
<dbReference type="InterPro" id="IPR036864">
    <property type="entry name" value="Zn2-C6_fun-type_DNA-bd_sf"/>
</dbReference>
<feature type="compositionally biased region" description="Basic and acidic residues" evidence="7">
    <location>
        <begin position="114"/>
        <end position="124"/>
    </location>
</feature>
<feature type="region of interest" description="Disordered" evidence="7">
    <location>
        <begin position="58"/>
        <end position="165"/>
    </location>
</feature>
<dbReference type="GO" id="GO:0008270">
    <property type="term" value="F:zinc ion binding"/>
    <property type="evidence" value="ECO:0007669"/>
    <property type="project" value="InterPro"/>
</dbReference>
<keyword evidence="1" id="KW-0479">Metal-binding</keyword>
<dbReference type="SUPFAM" id="SSF57701">
    <property type="entry name" value="Zn2/Cys6 DNA-binding domain"/>
    <property type="match status" value="1"/>
</dbReference>
<gene>
    <name evidence="9" type="ORF">BDW42DRAFT_113866</name>
</gene>
<dbReference type="GO" id="GO:0001228">
    <property type="term" value="F:DNA-binding transcription activator activity, RNA polymerase II-specific"/>
    <property type="evidence" value="ECO:0007669"/>
    <property type="project" value="TreeGrafter"/>
</dbReference>
<evidence type="ECO:0000256" key="7">
    <source>
        <dbReference type="SAM" id="MobiDB-lite"/>
    </source>
</evidence>
<name>A0A2J5HT35_9EURO</name>
<evidence type="ECO:0000256" key="3">
    <source>
        <dbReference type="ARBA" id="ARBA00023015"/>
    </source>
</evidence>
<evidence type="ECO:0000256" key="5">
    <source>
        <dbReference type="ARBA" id="ARBA00023163"/>
    </source>
</evidence>
<dbReference type="PANTHER" id="PTHR31944">
    <property type="entry name" value="HEME-RESPONSIVE ZINC FINGER TRANSCRIPTION FACTOR HAP1"/>
    <property type="match status" value="1"/>
</dbReference>
<accession>A0A2J5HT35</accession>
<evidence type="ECO:0000256" key="2">
    <source>
        <dbReference type="ARBA" id="ARBA00022833"/>
    </source>
</evidence>
<keyword evidence="4" id="KW-0238">DNA-binding</keyword>
<sequence>MDDAALSGSATSPKSPPRRRRPALSCTVCRRRKLKCDRSIPCEQCIKSKSPELCVYVGPPSASSAHQSHRERSQSSIGRGSPVHGGLHVFDSKHLQNSSFRFSPSSSRVTKPQRRSDELSELRNRVQGLERALTQANSIPTPETSGADAYSDSDGRRTASDAQDLSDAVKHLPGRSCFRGKGGKTQFGGRSHWAVSLSLFEDIGFFLKGQYGDLKNQKAELCKLKKSKGELWSREKKDHQRAYREKAFALGEILPPRRVADELLNVYLATFETTYRILHVPSFVEQYEAYWDGTGTTDMVFLAKLLALMAASSGFFSPTTRLSEKETLHTAAAGWVVAVDAWLTSTLVNSSINFNMLQIQCLLLIARQAGANDDDLVWIASGSLVRSAMMMGLHRSPSRFPKIGKFWAEMRRRLWATILELDLQSALDGGMVTPIDLDEYDCEPPYNYDDTDLTEKMAEDPIPQDLTVGTRSSFQVLLARSLPLRVRIAKSVNKIKFTLSYDEALRMSEQVQQYSDQAAALLEERSFARNFYDFLMRRFLLVLHRPFALSIVLSPQFSYSRKICLENSLEMLSSLDPPAVTLPEAQACPHLGQLSGGMFREEFFHAAITVCVELSLQADEFAKSGPSPASGPLNALNDLVRSQQDVLVRAVEHTIDTFGSRISSKGKGAKPFFFLSMGFALVKARLDGNDDPYKSVEQVSAKVIQQCIKILHGATWADVRRAEHCEVPPLPTPGLYPATPELSMDPASWPSTALSPLDFGNIFDTGDYGLPELWNSDFLMGF</sequence>
<evidence type="ECO:0000313" key="10">
    <source>
        <dbReference type="Proteomes" id="UP000235023"/>
    </source>
</evidence>